<evidence type="ECO:0000313" key="1">
    <source>
        <dbReference type="EMBL" id="ALU12743.1"/>
    </source>
</evidence>
<protein>
    <submittedName>
        <fullName evidence="1">Uncharacterized protein</fullName>
    </submittedName>
</protein>
<evidence type="ECO:0000313" key="2">
    <source>
        <dbReference type="Proteomes" id="UP000060778"/>
    </source>
</evidence>
<dbReference type="EMBL" id="CP006867">
    <property type="protein sequence ID" value="ALU12743.1"/>
    <property type="molecule type" value="Genomic_DNA"/>
</dbReference>
<dbReference type="Proteomes" id="UP000060778">
    <property type="component" value="Chromosome"/>
</dbReference>
<dbReference type="KEGG" id="iis:EYM_07000"/>
<sequence length="125" mass="14710">MSHCDLKLEDGKIVLELLGSRMDGKGRKGLSKSMDLLLYKIEKEKRKKYGLKEKLLELDLNDVKCWRVEEHTGKGLSREYPNTFLFLIRDKRGNQYRILVSNKVFKLFMDTVVKQLRRMEIGKCS</sequence>
<dbReference type="STRING" id="940295.EYM_07000"/>
<accession>A0A0U3FS76</accession>
<name>A0A0U3FS76_9CREN</name>
<gene>
    <name evidence="1" type="ORF">EYM_07000</name>
</gene>
<proteinExistence type="predicted"/>
<dbReference type="AlphaFoldDB" id="A0A0U3FS76"/>
<keyword evidence="2" id="KW-1185">Reference proteome</keyword>
<organism evidence="1 2">
    <name type="scientific">Ignicoccus islandicus DSM 13165</name>
    <dbReference type="NCBI Taxonomy" id="940295"/>
    <lineage>
        <taxon>Archaea</taxon>
        <taxon>Thermoproteota</taxon>
        <taxon>Thermoprotei</taxon>
        <taxon>Desulfurococcales</taxon>
        <taxon>Desulfurococcaceae</taxon>
        <taxon>Ignicoccus</taxon>
    </lineage>
</organism>
<reference evidence="1 2" key="1">
    <citation type="submission" date="2013-11" db="EMBL/GenBank/DDBJ databases">
        <title>Comparative genomics of Ignicoccus.</title>
        <authorList>
            <person name="Podar M."/>
        </authorList>
    </citation>
    <scope>NUCLEOTIDE SEQUENCE [LARGE SCALE GENOMIC DNA]</scope>
    <source>
        <strain evidence="1 2">DSM 13165</strain>
    </source>
</reference>